<gene>
    <name evidence="1" type="ORF">M9H77_36693</name>
</gene>
<protein>
    <submittedName>
        <fullName evidence="1">Uncharacterized protein</fullName>
    </submittedName>
</protein>
<proteinExistence type="predicted"/>
<dbReference type="Proteomes" id="UP001060085">
    <property type="component" value="Linkage Group LG08"/>
</dbReference>
<name>A0ACB9ZSX0_CATRO</name>
<evidence type="ECO:0000313" key="2">
    <source>
        <dbReference type="Proteomes" id="UP001060085"/>
    </source>
</evidence>
<sequence>MVHFMDSKSSSDQDVLVIRANHDDPMKAAIILTTYKVKYSFSRDNDDSFHEEFSTKNNDNTPHESLSISIDFRSTHSPEMTTMRLMKDLPP</sequence>
<keyword evidence="2" id="KW-1185">Reference proteome</keyword>
<reference evidence="2" key="1">
    <citation type="journal article" date="2023" name="Nat. Plants">
        <title>Single-cell RNA sequencing provides a high-resolution roadmap for understanding the multicellular compartmentation of specialized metabolism.</title>
        <authorList>
            <person name="Sun S."/>
            <person name="Shen X."/>
            <person name="Li Y."/>
            <person name="Li Y."/>
            <person name="Wang S."/>
            <person name="Li R."/>
            <person name="Zhang H."/>
            <person name="Shen G."/>
            <person name="Guo B."/>
            <person name="Wei J."/>
            <person name="Xu J."/>
            <person name="St-Pierre B."/>
            <person name="Chen S."/>
            <person name="Sun C."/>
        </authorList>
    </citation>
    <scope>NUCLEOTIDE SEQUENCE [LARGE SCALE GENOMIC DNA]</scope>
</reference>
<evidence type="ECO:0000313" key="1">
    <source>
        <dbReference type="EMBL" id="KAI5650688.1"/>
    </source>
</evidence>
<organism evidence="1 2">
    <name type="scientific">Catharanthus roseus</name>
    <name type="common">Madagascar periwinkle</name>
    <name type="synonym">Vinca rosea</name>
    <dbReference type="NCBI Taxonomy" id="4058"/>
    <lineage>
        <taxon>Eukaryota</taxon>
        <taxon>Viridiplantae</taxon>
        <taxon>Streptophyta</taxon>
        <taxon>Embryophyta</taxon>
        <taxon>Tracheophyta</taxon>
        <taxon>Spermatophyta</taxon>
        <taxon>Magnoliopsida</taxon>
        <taxon>eudicotyledons</taxon>
        <taxon>Gunneridae</taxon>
        <taxon>Pentapetalae</taxon>
        <taxon>asterids</taxon>
        <taxon>lamiids</taxon>
        <taxon>Gentianales</taxon>
        <taxon>Apocynaceae</taxon>
        <taxon>Rauvolfioideae</taxon>
        <taxon>Vinceae</taxon>
        <taxon>Catharanthinae</taxon>
        <taxon>Catharanthus</taxon>
    </lineage>
</organism>
<comment type="caution">
    <text evidence="1">The sequence shown here is derived from an EMBL/GenBank/DDBJ whole genome shotgun (WGS) entry which is preliminary data.</text>
</comment>
<accession>A0ACB9ZSX0</accession>
<dbReference type="EMBL" id="CM044708">
    <property type="protein sequence ID" value="KAI5650688.1"/>
    <property type="molecule type" value="Genomic_DNA"/>
</dbReference>